<sequence>MQAGYHGAGTETQTLSDLVNQIECVDAHRILWKPEHEKKRFFLLLAGCFGLLGEATHTTFVLDEMRIAVMKLLELPLIEAISLSKETAHNVREDLKKLYLKEK</sequence>
<dbReference type="AlphaFoldDB" id="A0A5C6G1H2"/>
<organism evidence="1 2">
    <name type="scientific">Metarhizium rileyi (strain RCEF 4871)</name>
    <name type="common">Nomuraea rileyi</name>
    <dbReference type="NCBI Taxonomy" id="1649241"/>
    <lineage>
        <taxon>Eukaryota</taxon>
        <taxon>Fungi</taxon>
        <taxon>Dikarya</taxon>
        <taxon>Ascomycota</taxon>
        <taxon>Pezizomycotina</taxon>
        <taxon>Sordariomycetes</taxon>
        <taxon>Hypocreomycetidae</taxon>
        <taxon>Hypocreales</taxon>
        <taxon>Clavicipitaceae</taxon>
        <taxon>Metarhizium</taxon>
    </lineage>
</organism>
<comment type="caution">
    <text evidence="1">The sequence shown here is derived from an EMBL/GenBank/DDBJ whole genome shotgun (WGS) entry which is preliminary data.</text>
</comment>
<reference evidence="2" key="1">
    <citation type="submission" date="2018-12" db="EMBL/GenBank/DDBJ databases">
        <title>The complete genome of Metarhizium rileyi, a key fungal pathogen of Lepidoptera.</title>
        <authorList>
            <person name="Binneck E."/>
            <person name="Lastra C.C.L."/>
            <person name="Sosa-Gomez D.R."/>
        </authorList>
    </citation>
    <scope>NUCLEOTIDE SEQUENCE [LARGE SCALE GENOMIC DNA]</scope>
    <source>
        <strain evidence="2">Cep018-CH2</strain>
    </source>
</reference>
<evidence type="ECO:0000313" key="1">
    <source>
        <dbReference type="EMBL" id="TWU71087.1"/>
    </source>
</evidence>
<gene>
    <name evidence="1" type="ORF">ED733_002519</name>
</gene>
<dbReference type="EMBL" id="SBHS01000053">
    <property type="protein sequence ID" value="TWU71087.1"/>
    <property type="molecule type" value="Genomic_DNA"/>
</dbReference>
<dbReference type="Proteomes" id="UP000317257">
    <property type="component" value="Unassembled WGS sequence"/>
</dbReference>
<name>A0A5C6G1H2_METRR</name>
<evidence type="ECO:0000313" key="2">
    <source>
        <dbReference type="Proteomes" id="UP000317257"/>
    </source>
</evidence>
<accession>A0A5C6G1H2</accession>
<protein>
    <submittedName>
        <fullName evidence="1">Uncharacterized protein</fullName>
    </submittedName>
</protein>
<proteinExistence type="predicted"/>